<name>A0ABS8XKD2_9BURK</name>
<organism evidence="1 2">
    <name type="scientific">Pelomonas cellulosilytica</name>
    <dbReference type="NCBI Taxonomy" id="2906762"/>
    <lineage>
        <taxon>Bacteria</taxon>
        <taxon>Pseudomonadati</taxon>
        <taxon>Pseudomonadota</taxon>
        <taxon>Betaproteobacteria</taxon>
        <taxon>Burkholderiales</taxon>
        <taxon>Sphaerotilaceae</taxon>
        <taxon>Roseateles</taxon>
    </lineage>
</organism>
<keyword evidence="2" id="KW-1185">Reference proteome</keyword>
<proteinExistence type="predicted"/>
<evidence type="ECO:0000313" key="2">
    <source>
        <dbReference type="Proteomes" id="UP001200741"/>
    </source>
</evidence>
<dbReference type="InterPro" id="IPR044843">
    <property type="entry name" value="Trans_IPPS_bact-type"/>
</dbReference>
<dbReference type="SFLD" id="SFLDG01212">
    <property type="entry name" value="Phytoene_synthase_like"/>
    <property type="match status" value="1"/>
</dbReference>
<dbReference type="GO" id="GO:0051996">
    <property type="term" value="F:squalene synthase [NAD(P)H] activity"/>
    <property type="evidence" value="ECO:0007669"/>
    <property type="project" value="UniProtKB-EC"/>
</dbReference>
<dbReference type="Proteomes" id="UP001200741">
    <property type="component" value="Unassembled WGS sequence"/>
</dbReference>
<comment type="caution">
    <text evidence="1">The sequence shown here is derived from an EMBL/GenBank/DDBJ whole genome shotgun (WGS) entry which is preliminary data.</text>
</comment>
<dbReference type="InterPro" id="IPR002060">
    <property type="entry name" value="Squ/phyt_synthse"/>
</dbReference>
<dbReference type="NCBIfam" id="TIGR03464">
    <property type="entry name" value="HpnC"/>
    <property type="match status" value="1"/>
</dbReference>
<dbReference type="RefSeq" id="WP_233370006.1">
    <property type="nucleotide sequence ID" value="NZ_JAJTWU010000001.1"/>
</dbReference>
<dbReference type="Pfam" id="PF00494">
    <property type="entry name" value="SQS_PSY"/>
    <property type="match status" value="1"/>
</dbReference>
<dbReference type="Gene3D" id="1.10.600.10">
    <property type="entry name" value="Farnesyl Diphosphate Synthase"/>
    <property type="match status" value="1"/>
</dbReference>
<keyword evidence="1" id="KW-0808">Transferase</keyword>
<gene>
    <name evidence="1" type="primary">hpnC</name>
    <name evidence="1" type="ORF">LXT13_02395</name>
</gene>
<dbReference type="SUPFAM" id="SSF48576">
    <property type="entry name" value="Terpenoid synthases"/>
    <property type="match status" value="1"/>
</dbReference>
<dbReference type="InterPro" id="IPR033904">
    <property type="entry name" value="Trans_IPPS_HH"/>
</dbReference>
<evidence type="ECO:0000313" key="1">
    <source>
        <dbReference type="EMBL" id="MCE4553299.1"/>
    </source>
</evidence>
<dbReference type="CDD" id="cd00683">
    <property type="entry name" value="Trans_IPPS_HH"/>
    <property type="match status" value="1"/>
</dbReference>
<sequence>MSVDHYENFPVASVLCPRGMRPAVVAVYHFARTADDLADEGDASTDARRQALLAYRADLAAVAAGRAPSGRWPGVFTLLSRELHRLEPGLLHDLLDAFEQDLAPPRYRDRAHVLDYCRRSANPVGRLLLGLYGVGDALSLRRSDAICSALQLINFWQDFTRDGPNGRLYVPQSDLDRHGVSAEDVLACRDSPAARALIRDLCGWARLLMLEGAPLALSLPGRVGWELRLVVQGGLLILDKIEARGHDSLLHRPAVRKADLPRLAWRALTMRATS</sequence>
<reference evidence="1 2" key="1">
    <citation type="submission" date="2021-12" db="EMBL/GenBank/DDBJ databases">
        <title>Genome seq of P8.</title>
        <authorList>
            <person name="Seo T."/>
        </authorList>
    </citation>
    <scope>NUCLEOTIDE SEQUENCE [LARGE SCALE GENOMIC DNA]</scope>
    <source>
        <strain evidence="1 2">P8</strain>
    </source>
</reference>
<accession>A0ABS8XKD2</accession>
<dbReference type="InterPro" id="IPR008949">
    <property type="entry name" value="Isoprenoid_synthase_dom_sf"/>
</dbReference>
<dbReference type="EC" id="2.5.1.21" evidence="1"/>
<dbReference type="EMBL" id="JAJTWU010000001">
    <property type="protein sequence ID" value="MCE4553299.1"/>
    <property type="molecule type" value="Genomic_DNA"/>
</dbReference>
<dbReference type="SFLD" id="SFLDS00005">
    <property type="entry name" value="Isoprenoid_Synthase_Type_I"/>
    <property type="match status" value="1"/>
</dbReference>
<protein>
    <submittedName>
        <fullName evidence="1">Squalene synthase HpnC</fullName>
        <ecNumber evidence="1">2.5.1.21</ecNumber>
    </submittedName>
</protein>
<dbReference type="InterPro" id="IPR017827">
    <property type="entry name" value="HSQ_synthase_HpnC"/>
</dbReference>
<dbReference type="PANTHER" id="PTHR31480">
    <property type="entry name" value="BIFUNCTIONAL LYCOPENE CYCLASE/PHYTOENE SYNTHASE"/>
    <property type="match status" value="1"/>
</dbReference>
<dbReference type="SFLD" id="SFLDG01018">
    <property type="entry name" value="Squalene/Phytoene_Synthase_Lik"/>
    <property type="match status" value="1"/>
</dbReference>